<dbReference type="GO" id="GO:1990077">
    <property type="term" value="C:primosome complex"/>
    <property type="evidence" value="ECO:0007669"/>
    <property type="project" value="UniProtKB-UniRule"/>
</dbReference>
<comment type="caution">
    <text evidence="16">The sequence shown here is derived from an EMBL/GenBank/DDBJ whole genome shotgun (WGS) entry which is preliminary data.</text>
</comment>
<dbReference type="NCBIfam" id="NF006606">
    <property type="entry name" value="PRK09165.1"/>
    <property type="match status" value="1"/>
</dbReference>
<dbReference type="CDD" id="cd00984">
    <property type="entry name" value="DnaB_C"/>
    <property type="match status" value="1"/>
</dbReference>
<dbReference type="GO" id="GO:0043139">
    <property type="term" value="F:5'-3' DNA helicase activity"/>
    <property type="evidence" value="ECO:0007669"/>
    <property type="project" value="UniProtKB-EC"/>
</dbReference>
<protein>
    <recommendedName>
        <fullName evidence="13 14">Replicative DNA helicase</fullName>
        <ecNumber evidence="13 14">5.6.2.3</ecNumber>
    </recommendedName>
</protein>
<dbReference type="GO" id="GO:0005829">
    <property type="term" value="C:cytosol"/>
    <property type="evidence" value="ECO:0007669"/>
    <property type="project" value="TreeGrafter"/>
</dbReference>
<comment type="similarity">
    <text evidence="1 14">Belongs to the helicase family. DnaB subfamily.</text>
</comment>
<dbReference type="GO" id="GO:0016787">
    <property type="term" value="F:hydrolase activity"/>
    <property type="evidence" value="ECO:0007669"/>
    <property type="project" value="UniProtKB-KW"/>
</dbReference>
<dbReference type="InterPro" id="IPR016136">
    <property type="entry name" value="DNA_helicase_N/primase_C"/>
</dbReference>
<evidence type="ECO:0000313" key="16">
    <source>
        <dbReference type="EMBL" id="MBL6761517.1"/>
    </source>
</evidence>
<evidence type="ECO:0000256" key="6">
    <source>
        <dbReference type="ARBA" id="ARBA00022801"/>
    </source>
</evidence>
<evidence type="ECO:0000313" key="17">
    <source>
        <dbReference type="Proteomes" id="UP000785783"/>
    </source>
</evidence>
<dbReference type="InterPro" id="IPR007693">
    <property type="entry name" value="DNA_helicase_DnaB-like_N"/>
</dbReference>
<dbReference type="Gene3D" id="1.10.860.10">
    <property type="entry name" value="DNAb Helicase, Chain A"/>
    <property type="match status" value="1"/>
</dbReference>
<dbReference type="GO" id="GO:0006269">
    <property type="term" value="P:DNA replication, synthesis of primer"/>
    <property type="evidence" value="ECO:0007669"/>
    <property type="project" value="UniProtKB-UniRule"/>
</dbReference>
<evidence type="ECO:0000256" key="1">
    <source>
        <dbReference type="ARBA" id="ARBA00008428"/>
    </source>
</evidence>
<sequence>MSDTPVTPLAPVNQPQSADFRQMPHNIEAEQGLLGALLINNDALDQVADFLKPAYFHDPVHQRIFEAISKLVGNGNLASPVTLKTYLEMDEGLVALGGVGYLARLASNATTIANAKQYGQTIYDLAIRRQLIVVGQEMIGDAFDADIDEKPDDQIDKAEQALYNIAEKGAHKGGFMTFDTSLTGAIEMAEKAYQRDGNLSGVSSGFKGLDELLGGLQESDLLILAGRPAMGKTALATNIAFNIAHDYMKARQSGNVETNPDGSVEVKEGGVVGFFSLEMAAEQLATRMLAEQAGVSSSKIRKGEIHEDEYARLVGAARELQEAPLFIDHTGAIPLATLAARARRLKRQHGLGLIVVDYLQLVRASSGREGRVQEVSEITQGLKALAKELNVPVLALAQLSRQVEQRDDKRPQLSDLRESGSIEQDADIVMFVYREPYYLARERPQEGTEDFMLWEERMTAVDGTAEVIIGKNRHGPTGTAKMAFEDQFTRFTDLQEEDHLPERFD</sequence>
<name>A0A937L534_9PROT</name>
<evidence type="ECO:0000256" key="5">
    <source>
        <dbReference type="ARBA" id="ARBA00022741"/>
    </source>
</evidence>
<dbReference type="SUPFAM" id="SSF52540">
    <property type="entry name" value="P-loop containing nucleoside triphosphate hydrolases"/>
    <property type="match status" value="1"/>
</dbReference>
<evidence type="ECO:0000256" key="3">
    <source>
        <dbReference type="ARBA" id="ARBA00022515"/>
    </source>
</evidence>
<dbReference type="GO" id="GO:0003677">
    <property type="term" value="F:DNA binding"/>
    <property type="evidence" value="ECO:0007669"/>
    <property type="project" value="UniProtKB-UniRule"/>
</dbReference>
<reference evidence="16" key="1">
    <citation type="submission" date="2020-10" db="EMBL/GenBank/DDBJ databases">
        <title>Microbiome of the Black Sea water column analyzed by genome centric metagenomics.</title>
        <authorList>
            <person name="Cabello-Yeves P.J."/>
            <person name="Callieri C."/>
            <person name="Picazo A."/>
            <person name="Mehrshad M."/>
            <person name="Haro-Moreno J.M."/>
            <person name="Roda-Garcia J."/>
            <person name="Dzembekova N."/>
            <person name="Slabakova V."/>
            <person name="Slabakova N."/>
            <person name="Moncheva S."/>
            <person name="Rodriguez-Valera F."/>
        </authorList>
    </citation>
    <scope>NUCLEOTIDE SEQUENCE</scope>
    <source>
        <strain evidence="16">BS307-5m-G5</strain>
    </source>
</reference>
<proteinExistence type="inferred from homology"/>
<comment type="catalytic activity">
    <reaction evidence="12 14">
        <text>ATP + H2O = ADP + phosphate + H(+)</text>
        <dbReference type="Rhea" id="RHEA:13065"/>
        <dbReference type="ChEBI" id="CHEBI:15377"/>
        <dbReference type="ChEBI" id="CHEBI:15378"/>
        <dbReference type="ChEBI" id="CHEBI:30616"/>
        <dbReference type="ChEBI" id="CHEBI:43474"/>
        <dbReference type="ChEBI" id="CHEBI:456216"/>
        <dbReference type="EC" id="5.6.2.3"/>
    </reaction>
</comment>
<keyword evidence="5 14" id="KW-0547">Nucleotide-binding</keyword>
<evidence type="ECO:0000259" key="15">
    <source>
        <dbReference type="PROSITE" id="PS51199"/>
    </source>
</evidence>
<keyword evidence="10" id="KW-0413">Isomerase</keyword>
<evidence type="ECO:0000256" key="12">
    <source>
        <dbReference type="ARBA" id="ARBA00048954"/>
    </source>
</evidence>
<dbReference type="Pfam" id="PF03796">
    <property type="entry name" value="DnaB_C"/>
    <property type="match status" value="1"/>
</dbReference>
<gene>
    <name evidence="16" type="ORF">ISQ19_02345</name>
</gene>
<evidence type="ECO:0000256" key="4">
    <source>
        <dbReference type="ARBA" id="ARBA00022705"/>
    </source>
</evidence>
<dbReference type="EMBL" id="JADHOK010000016">
    <property type="protein sequence ID" value="MBL6761517.1"/>
    <property type="molecule type" value="Genomic_DNA"/>
</dbReference>
<comment type="function">
    <text evidence="11 14">The main replicative DNA helicase, it participates in initiation and elongation during chromosome replication. Travels ahead of the DNA replisome, separating dsDNA into templates for DNA synthesis. A processive ATP-dependent 5'-3' DNA helicase it has DNA-dependent ATPase activity.</text>
</comment>
<accession>A0A937L534</accession>
<comment type="subunit">
    <text evidence="2">Homohexamer.</text>
</comment>
<dbReference type="PROSITE" id="PS51199">
    <property type="entry name" value="SF4_HELICASE"/>
    <property type="match status" value="1"/>
</dbReference>
<dbReference type="InterPro" id="IPR007694">
    <property type="entry name" value="DNA_helicase_DnaB-like_C"/>
</dbReference>
<evidence type="ECO:0000256" key="13">
    <source>
        <dbReference type="NCBIfam" id="TIGR00665"/>
    </source>
</evidence>
<evidence type="ECO:0000256" key="2">
    <source>
        <dbReference type="ARBA" id="ARBA00011643"/>
    </source>
</evidence>
<dbReference type="AlphaFoldDB" id="A0A937L534"/>
<keyword evidence="6 14" id="KW-0378">Hydrolase</keyword>
<dbReference type="PANTHER" id="PTHR30153">
    <property type="entry name" value="REPLICATIVE DNA HELICASE DNAB"/>
    <property type="match status" value="1"/>
</dbReference>
<dbReference type="InterPro" id="IPR027417">
    <property type="entry name" value="P-loop_NTPase"/>
</dbReference>
<dbReference type="EC" id="5.6.2.3" evidence="13 14"/>
<evidence type="ECO:0000256" key="11">
    <source>
        <dbReference type="ARBA" id="ARBA00044932"/>
    </source>
</evidence>
<dbReference type="Gene3D" id="3.40.50.300">
    <property type="entry name" value="P-loop containing nucleotide triphosphate hydrolases"/>
    <property type="match status" value="1"/>
</dbReference>
<keyword evidence="3 14" id="KW-0639">Primosome</keyword>
<dbReference type="NCBIfam" id="TIGR00665">
    <property type="entry name" value="DnaB"/>
    <property type="match status" value="1"/>
</dbReference>
<dbReference type="Pfam" id="PF00772">
    <property type="entry name" value="DnaB"/>
    <property type="match status" value="1"/>
</dbReference>
<dbReference type="InterPro" id="IPR007692">
    <property type="entry name" value="DNA_helicase_DnaB"/>
</dbReference>
<dbReference type="GO" id="GO:0005524">
    <property type="term" value="F:ATP binding"/>
    <property type="evidence" value="ECO:0007669"/>
    <property type="project" value="UniProtKB-UniRule"/>
</dbReference>
<dbReference type="SUPFAM" id="SSF48024">
    <property type="entry name" value="N-terminal domain of DnaB helicase"/>
    <property type="match status" value="1"/>
</dbReference>
<keyword evidence="4 14" id="KW-0235">DNA replication</keyword>
<keyword evidence="9 14" id="KW-0238">DNA-binding</keyword>
<evidence type="ECO:0000256" key="8">
    <source>
        <dbReference type="ARBA" id="ARBA00022840"/>
    </source>
</evidence>
<dbReference type="InterPro" id="IPR036185">
    <property type="entry name" value="DNA_heli_DnaB-like_N_sf"/>
</dbReference>
<keyword evidence="8 14" id="KW-0067">ATP-binding</keyword>
<organism evidence="16 17">
    <name type="scientific">PS1 clade bacterium</name>
    <dbReference type="NCBI Taxonomy" id="2175152"/>
    <lineage>
        <taxon>Bacteria</taxon>
        <taxon>Pseudomonadati</taxon>
        <taxon>Pseudomonadota</taxon>
        <taxon>Alphaproteobacteria</taxon>
        <taxon>PS1 clade</taxon>
    </lineage>
</organism>
<evidence type="ECO:0000256" key="10">
    <source>
        <dbReference type="ARBA" id="ARBA00023235"/>
    </source>
</evidence>
<evidence type="ECO:0000256" key="14">
    <source>
        <dbReference type="RuleBase" id="RU362085"/>
    </source>
</evidence>
<evidence type="ECO:0000256" key="9">
    <source>
        <dbReference type="ARBA" id="ARBA00023125"/>
    </source>
</evidence>
<evidence type="ECO:0000256" key="7">
    <source>
        <dbReference type="ARBA" id="ARBA00022806"/>
    </source>
</evidence>
<dbReference type="Proteomes" id="UP000785783">
    <property type="component" value="Unassembled WGS sequence"/>
</dbReference>
<keyword evidence="7 14" id="KW-0347">Helicase</keyword>
<dbReference type="PANTHER" id="PTHR30153:SF2">
    <property type="entry name" value="REPLICATIVE DNA HELICASE"/>
    <property type="match status" value="1"/>
</dbReference>
<feature type="domain" description="SF4 helicase" evidence="15">
    <location>
        <begin position="195"/>
        <end position="498"/>
    </location>
</feature>